<dbReference type="NCBIfam" id="TIGR04183">
    <property type="entry name" value="Por_Secre_tail"/>
    <property type="match status" value="1"/>
</dbReference>
<dbReference type="InterPro" id="IPR000421">
    <property type="entry name" value="FA58C"/>
</dbReference>
<accession>A0A8J6UDU7</accession>
<gene>
    <name evidence="4" type="ORF">ICJ83_13625</name>
</gene>
<keyword evidence="1 2" id="KW-0732">Signal</keyword>
<dbReference type="InterPro" id="IPR008979">
    <property type="entry name" value="Galactose-bd-like_sf"/>
</dbReference>
<reference evidence="4 5" key="1">
    <citation type="submission" date="2020-09" db="EMBL/GenBank/DDBJ databases">
        <title>TT11 complete genome.</title>
        <authorList>
            <person name="Wu Z."/>
        </authorList>
    </citation>
    <scope>NUCLEOTIDE SEQUENCE [LARGE SCALE GENOMIC DNA]</scope>
    <source>
        <strain evidence="4 5">TT11</strain>
    </source>
</reference>
<organism evidence="4 5">
    <name type="scientific">Aestuariibaculum sediminum</name>
    <dbReference type="NCBI Taxonomy" id="2770637"/>
    <lineage>
        <taxon>Bacteria</taxon>
        <taxon>Pseudomonadati</taxon>
        <taxon>Bacteroidota</taxon>
        <taxon>Flavobacteriia</taxon>
        <taxon>Flavobacteriales</taxon>
        <taxon>Flavobacteriaceae</taxon>
    </lineage>
</organism>
<evidence type="ECO:0000256" key="1">
    <source>
        <dbReference type="ARBA" id="ARBA00022729"/>
    </source>
</evidence>
<dbReference type="Gene3D" id="2.60.120.260">
    <property type="entry name" value="Galactose-binding domain-like"/>
    <property type="match status" value="1"/>
</dbReference>
<dbReference type="Pfam" id="PF00754">
    <property type="entry name" value="F5_F8_type_C"/>
    <property type="match status" value="1"/>
</dbReference>
<dbReference type="InterPro" id="IPR015943">
    <property type="entry name" value="WD40/YVTN_repeat-like_dom_sf"/>
</dbReference>
<dbReference type="GO" id="GO:0005509">
    <property type="term" value="F:calcium ion binding"/>
    <property type="evidence" value="ECO:0007669"/>
    <property type="project" value="InterPro"/>
</dbReference>
<evidence type="ECO:0000313" key="5">
    <source>
        <dbReference type="Proteomes" id="UP000600588"/>
    </source>
</evidence>
<evidence type="ECO:0000313" key="4">
    <source>
        <dbReference type="EMBL" id="MBD0833174.1"/>
    </source>
</evidence>
<dbReference type="Proteomes" id="UP000600588">
    <property type="component" value="Unassembled WGS sequence"/>
</dbReference>
<feature type="signal peptide" evidence="2">
    <location>
        <begin position="1"/>
        <end position="22"/>
    </location>
</feature>
<dbReference type="RefSeq" id="WP_188230957.1">
    <property type="nucleotide sequence ID" value="NZ_JACVXB010000006.1"/>
</dbReference>
<comment type="caution">
    <text evidence="4">The sequence shown here is derived from an EMBL/GenBank/DDBJ whole genome shotgun (WGS) entry which is preliminary data.</text>
</comment>
<dbReference type="SUPFAM" id="SSF49785">
    <property type="entry name" value="Galactose-binding domain-like"/>
    <property type="match status" value="1"/>
</dbReference>
<dbReference type="Pfam" id="PF02412">
    <property type="entry name" value="TSP_3"/>
    <property type="match status" value="1"/>
</dbReference>
<dbReference type="GO" id="GO:0010411">
    <property type="term" value="P:xyloglucan metabolic process"/>
    <property type="evidence" value="ECO:0007669"/>
    <property type="project" value="TreeGrafter"/>
</dbReference>
<feature type="chain" id="PRO_5035299475" evidence="2">
    <location>
        <begin position="23"/>
        <end position="1347"/>
    </location>
</feature>
<dbReference type="InterPro" id="IPR052025">
    <property type="entry name" value="Xyloglucanase_GH74"/>
</dbReference>
<proteinExistence type="predicted"/>
<dbReference type="Pfam" id="PF18962">
    <property type="entry name" value="Por_Secre_tail"/>
    <property type="match status" value="1"/>
</dbReference>
<dbReference type="SUPFAM" id="SSF110296">
    <property type="entry name" value="Oligoxyloglucan reducing end-specific cellobiohydrolase"/>
    <property type="match status" value="2"/>
</dbReference>
<keyword evidence="5" id="KW-1185">Reference proteome</keyword>
<evidence type="ECO:0000256" key="2">
    <source>
        <dbReference type="SAM" id="SignalP"/>
    </source>
</evidence>
<dbReference type="PROSITE" id="PS51234">
    <property type="entry name" value="TSP3"/>
    <property type="match status" value="1"/>
</dbReference>
<sequence length="1347" mass="149468">MKNKLQFIIFMLILGFGLTLHAQNNYTPYDDLPGIPKDNKPAYQEDYPDWAKLLYRYPINFNELEQMYAAYDKTIRSIPKSDREFRAIVRYYKLWKPIVLQYVDETGGINLPTDSPLQVLNKMNSLKTTNQTSDASNSNWTFLGPKNTFWLNTNVTGPTPGVAPWQVNVYCFDVFKGNSNIIYCGTETGYVNKTTDGGLNWSLLAPNYVFGGIQAILVHPTNPDIVYVSSNSKIHKTTDGGLTWNAINTNSNFKANHIIMDPSNDNKLVVSSDKGVYVSTDAGVNWLQKTTEMTYDVEFKPGDSNIIYAISEGTSYFKAVYSTNGGDSFSNIPNFPSNIVKNSGGLLAVTPANNNIVLATMLSENKKPYLYKGVFENNTWIWSEVIECATNTFKYDNGQGYYDLVLEISPADENKFMVGTTTLFKTNDGGVSFDAIGGYFGRFQIHPDIQDMKWFADNSVWLATDGGMSFSNDAFETDFQPRINGIVGSHMWGFDQGWNEDITVGGRYHNGNTAMADFYNGKALRMGGAESPTGWVLQGKSRQVVFNDLTPNGFILPETAEGIAEGRFNIGKFPNMLEYGNNRGNLIHHPNYHGILFLGEGNSVWKSTDSGVSFNELEAFSGQVLSIQISRVNPNIMYADVKGAGLYKTEDQGETWVLKPALHSGTMGGTKMQGRTIFKLSLFEENTIYTCYSNGLGQSVKGQVFKSTDGGDSWINWSGVLDVYTKCLAIQPSNDGKDLIYLFTSKRAGVPSGVFYRKSDATSWSTFANNYPGNFDINTAIPFFRDGKMRIAGNGGVWESPLQEQNYTPIVEPWVDGLSNNCYDNVLQFDDHSIVNHSNTSWHWDISPAPAYISDANVRNPLVRLGAAGSYSVTLTLTVNGVAYSKTIENMVTTTTCPSVSDCSNPGEIPQSEWALLYVDSQQNSTAINAFDGDPNTHWHSKWSPTNDPLPHEIQIDLGDNYSISKFTYLPRQDGSANGKIKDFELYFSFDKNNWGDPKYTGQFINSSAEQSVNFSEAVQGRYMRLVALSEVNGQVWTSVAELTVNGCYFDNCPGIDNADQKDFDGDGIGDACDDDVDGDGVLNESDHCPETPLSDFVDANGCSLINLPSNNFKVQTIAETCKESDNGKLIIKSQDISYNYVLTLSQNNNVIGTYNFSDTVEVTSLMAGNYTACITISTEPDKFKRCFDVKITEPEDLSVYAKIDNDKKSIDFKLNHGDVYNINLNGKTITTSESEISINLKSGTNVLRITTDKACQGVFEKTIMVSDVVMAFPNPFHDTFSVYLGNINENMVSIKVYSTTGKLIQMRTLEVNNGLIVVDGTQFPQGMYMVNVTSNSINTNFKIIRK</sequence>
<dbReference type="SMART" id="SM00231">
    <property type="entry name" value="FA58C"/>
    <property type="match status" value="1"/>
</dbReference>
<feature type="domain" description="F5/8 type C" evidence="3">
    <location>
        <begin position="932"/>
        <end position="1048"/>
    </location>
</feature>
<dbReference type="PROSITE" id="PS50022">
    <property type="entry name" value="FA58C_3"/>
    <property type="match status" value="1"/>
</dbReference>
<dbReference type="Gene3D" id="2.130.10.10">
    <property type="entry name" value="YVTN repeat-like/Quinoprotein amine dehydrogenase"/>
    <property type="match status" value="3"/>
</dbReference>
<dbReference type="EMBL" id="JACVXB010000006">
    <property type="protein sequence ID" value="MBD0833174.1"/>
    <property type="molecule type" value="Genomic_DNA"/>
</dbReference>
<name>A0A8J6UDU7_9FLAO</name>
<dbReference type="Gene3D" id="4.10.1080.10">
    <property type="entry name" value="TSP type-3 repeat"/>
    <property type="match status" value="1"/>
</dbReference>
<dbReference type="SUPFAM" id="SSF103647">
    <property type="entry name" value="TSP type-3 repeat"/>
    <property type="match status" value="1"/>
</dbReference>
<dbReference type="PANTHER" id="PTHR43739">
    <property type="entry name" value="XYLOGLUCANASE (EUROFUNG)"/>
    <property type="match status" value="1"/>
</dbReference>
<protein>
    <submittedName>
        <fullName evidence="4">Discoidin domain-containing protein</fullName>
    </submittedName>
</protein>
<dbReference type="InterPro" id="IPR026444">
    <property type="entry name" value="Secre_tail"/>
</dbReference>
<evidence type="ECO:0000259" key="3">
    <source>
        <dbReference type="PROSITE" id="PS50022"/>
    </source>
</evidence>
<dbReference type="InterPro" id="IPR017897">
    <property type="entry name" value="Thrombospondin_3_rpt"/>
</dbReference>
<dbReference type="GO" id="GO:0007155">
    <property type="term" value="P:cell adhesion"/>
    <property type="evidence" value="ECO:0007669"/>
    <property type="project" value="InterPro"/>
</dbReference>
<dbReference type="InterPro" id="IPR003367">
    <property type="entry name" value="Thrombospondin_3-like_rpt"/>
</dbReference>
<dbReference type="PANTHER" id="PTHR43739:SF5">
    <property type="entry name" value="EXO-ALPHA-SIALIDASE"/>
    <property type="match status" value="1"/>
</dbReference>
<dbReference type="InterPro" id="IPR028974">
    <property type="entry name" value="TSP_type-3_rpt"/>
</dbReference>